<dbReference type="RefSeq" id="WP_063386890.1">
    <property type="nucleotide sequence ID" value="NZ_LWBR01000009.1"/>
</dbReference>
<evidence type="ECO:0000256" key="1">
    <source>
        <dbReference type="ARBA" id="ARBA00022630"/>
    </source>
</evidence>
<keyword evidence="6" id="KW-1185">Reference proteome</keyword>
<keyword evidence="3" id="KW-0560">Oxidoreductase</keyword>
<keyword evidence="2" id="KW-0274">FAD</keyword>
<dbReference type="SUPFAM" id="SSF56176">
    <property type="entry name" value="FAD-binding/transporter-associated domain-like"/>
    <property type="match status" value="1"/>
</dbReference>
<accession>A0A161YUE1</accession>
<evidence type="ECO:0000313" key="6">
    <source>
        <dbReference type="Proteomes" id="UP000076476"/>
    </source>
</evidence>
<dbReference type="STRING" id="33936.AZI98_03380"/>
<sequence length="446" mass="50539">MAWKKEILQLLGKEKVLFDAASRGKFSKDYYWYSPILTQKLKDKLADCIAFPESEEELVSLISFAVKRKIPITVRGAGTGNYGQAVPLQGGIVIDMTRFHQVLEIGENAVTVQAGIRIGKLERILERNGKELRIMPSTYIQATIGGFVAGGSGGIGSITWGNLWDGNVHSASVYTIEEKPRKIVVSGDKLEQYIHNYGTLGVMTELQLPIEEKTDWMQAMVFHDHLDEAINFAHQFSGIETMKKRLLSVCEGALTKHFAPLKQYILPEKTLTMIEVDEKAKSEFVELVAEHKGILAHTIPAKQYRKGVRLSDFTWNHSTLWACKNEDNITYLQVEFDIQHLYHQVHLLKKEFGGEVLLHFEFIKRNGAIIPTALPVVRFTSEKRLYEIIQFFLNIGAKVHDPHTYLLGFGGWSLRMDEIIKIKQKNDPFHLLNPGKIADVTSYAQV</sequence>
<dbReference type="InterPro" id="IPR006094">
    <property type="entry name" value="Oxid_FAD_bind_N"/>
</dbReference>
<feature type="domain" description="FAD-binding PCMH-type" evidence="4">
    <location>
        <begin position="42"/>
        <end position="213"/>
    </location>
</feature>
<dbReference type="PROSITE" id="PS51387">
    <property type="entry name" value="FAD_PCMH"/>
    <property type="match status" value="1"/>
</dbReference>
<protein>
    <submittedName>
        <fullName evidence="5">FAD-linked oxidase</fullName>
    </submittedName>
</protein>
<dbReference type="GO" id="GO:1903457">
    <property type="term" value="P:lactate catabolic process"/>
    <property type="evidence" value="ECO:0007669"/>
    <property type="project" value="TreeGrafter"/>
</dbReference>
<dbReference type="Pfam" id="PF01565">
    <property type="entry name" value="FAD_binding_4"/>
    <property type="match status" value="1"/>
</dbReference>
<dbReference type="PANTHER" id="PTHR11748:SF119">
    <property type="entry name" value="D-2-HYDROXYGLUTARATE DEHYDROGENASE"/>
    <property type="match status" value="1"/>
</dbReference>
<dbReference type="GO" id="GO:0004458">
    <property type="term" value="F:D-lactate dehydrogenase (cytochrome) activity"/>
    <property type="evidence" value="ECO:0007669"/>
    <property type="project" value="TreeGrafter"/>
</dbReference>
<comment type="caution">
    <text evidence="5">The sequence shown here is derived from an EMBL/GenBank/DDBJ whole genome shotgun (WGS) entry which is preliminary data.</text>
</comment>
<dbReference type="InterPro" id="IPR036318">
    <property type="entry name" value="FAD-bd_PCMH-like_sf"/>
</dbReference>
<evidence type="ECO:0000259" key="4">
    <source>
        <dbReference type="PROSITE" id="PS51387"/>
    </source>
</evidence>
<reference evidence="5 6" key="1">
    <citation type="submission" date="2016-04" db="EMBL/GenBank/DDBJ databases">
        <title>Draft genome sequence of Aeribacillus pallidus 8m3 from petroleum reservoir.</title>
        <authorList>
            <person name="Poltaraus A.B."/>
            <person name="Nazina T.N."/>
            <person name="Tourova T.P."/>
            <person name="Malakho S.M."/>
            <person name="Korshunova A.V."/>
            <person name="Sokolova D.S."/>
        </authorList>
    </citation>
    <scope>NUCLEOTIDE SEQUENCE [LARGE SCALE GENOMIC DNA]</scope>
    <source>
        <strain evidence="5 6">8m3</strain>
    </source>
</reference>
<evidence type="ECO:0000256" key="3">
    <source>
        <dbReference type="ARBA" id="ARBA00023002"/>
    </source>
</evidence>
<dbReference type="OrthoDB" id="9811261at2"/>
<dbReference type="InterPro" id="IPR016166">
    <property type="entry name" value="FAD-bd_PCMH"/>
</dbReference>
<dbReference type="GO" id="GO:0071949">
    <property type="term" value="F:FAD binding"/>
    <property type="evidence" value="ECO:0007669"/>
    <property type="project" value="InterPro"/>
</dbReference>
<dbReference type="EMBL" id="LWBR01000009">
    <property type="protein sequence ID" value="KZN97465.1"/>
    <property type="molecule type" value="Genomic_DNA"/>
</dbReference>
<dbReference type="GO" id="GO:0008720">
    <property type="term" value="F:D-lactate dehydrogenase (NAD+) activity"/>
    <property type="evidence" value="ECO:0007669"/>
    <property type="project" value="TreeGrafter"/>
</dbReference>
<dbReference type="AlphaFoldDB" id="A0A161YUE1"/>
<dbReference type="SUPFAM" id="SSF55103">
    <property type="entry name" value="FAD-linked oxidases, C-terminal domain"/>
    <property type="match status" value="1"/>
</dbReference>
<dbReference type="InterPro" id="IPR016164">
    <property type="entry name" value="FAD-linked_Oxase-like_C"/>
</dbReference>
<organism evidence="5 6">
    <name type="scientific">Aeribacillus pallidus</name>
    <dbReference type="NCBI Taxonomy" id="33936"/>
    <lineage>
        <taxon>Bacteria</taxon>
        <taxon>Bacillati</taxon>
        <taxon>Bacillota</taxon>
        <taxon>Bacilli</taxon>
        <taxon>Bacillales</taxon>
        <taxon>Bacillaceae</taxon>
        <taxon>Aeribacillus</taxon>
    </lineage>
</organism>
<keyword evidence="1" id="KW-0285">Flavoprotein</keyword>
<gene>
    <name evidence="5" type="ORF">AZI98_03380</name>
</gene>
<proteinExistence type="predicted"/>
<evidence type="ECO:0000256" key="2">
    <source>
        <dbReference type="ARBA" id="ARBA00022827"/>
    </source>
</evidence>
<dbReference type="Proteomes" id="UP000076476">
    <property type="component" value="Unassembled WGS sequence"/>
</dbReference>
<evidence type="ECO:0000313" key="5">
    <source>
        <dbReference type="EMBL" id="KZN97465.1"/>
    </source>
</evidence>
<dbReference type="InterPro" id="IPR016169">
    <property type="entry name" value="FAD-bd_PCMH_sub2"/>
</dbReference>
<name>A0A161YUE1_9BACI</name>
<dbReference type="PANTHER" id="PTHR11748">
    <property type="entry name" value="D-LACTATE DEHYDROGENASE"/>
    <property type="match status" value="1"/>
</dbReference>
<dbReference type="Gene3D" id="3.30.465.10">
    <property type="match status" value="1"/>
</dbReference>